<evidence type="ECO:0000259" key="4">
    <source>
        <dbReference type="SMART" id="SM00903"/>
    </source>
</evidence>
<name>Q5YWN9_NOCFA</name>
<evidence type="ECO:0000256" key="1">
    <source>
        <dbReference type="ARBA" id="ARBA00008898"/>
    </source>
</evidence>
<keyword evidence="6" id="KW-1185">Reference proteome</keyword>
<gene>
    <name evidence="5" type="ordered locus">NFA_25550</name>
</gene>
<evidence type="ECO:0000256" key="3">
    <source>
        <dbReference type="SAM" id="MobiDB-lite"/>
    </source>
</evidence>
<dbReference type="EMBL" id="AP006618">
    <property type="protein sequence ID" value="BAD57402.1"/>
    <property type="molecule type" value="Genomic_DNA"/>
</dbReference>
<dbReference type="AlphaFoldDB" id="Q5YWN9"/>
<feature type="region of interest" description="Disordered" evidence="3">
    <location>
        <begin position="1"/>
        <end position="69"/>
    </location>
</feature>
<dbReference type="Proteomes" id="UP000006820">
    <property type="component" value="Chromosome"/>
</dbReference>
<comment type="similarity">
    <text evidence="1">Belongs to the non-flavoprotein flavin reductase family.</text>
</comment>
<dbReference type="Gene3D" id="2.30.110.10">
    <property type="entry name" value="Electron Transport, Fmn-binding Protein, Chain A"/>
    <property type="match status" value="1"/>
</dbReference>
<feature type="domain" description="Flavin reductase like" evidence="4">
    <location>
        <begin position="87"/>
        <end position="233"/>
    </location>
</feature>
<protein>
    <submittedName>
        <fullName evidence="5">Putative oxidoreductase</fullName>
    </submittedName>
</protein>
<keyword evidence="2" id="KW-0560">Oxidoreductase</keyword>
<evidence type="ECO:0000256" key="2">
    <source>
        <dbReference type="ARBA" id="ARBA00023002"/>
    </source>
</evidence>
<dbReference type="InterPro" id="IPR050268">
    <property type="entry name" value="NADH-dep_flavin_reductase"/>
</dbReference>
<dbReference type="STRING" id="247156.NFA_25550"/>
<dbReference type="GO" id="GO:0042602">
    <property type="term" value="F:riboflavin reductase (NADPH) activity"/>
    <property type="evidence" value="ECO:0007669"/>
    <property type="project" value="TreeGrafter"/>
</dbReference>
<dbReference type="SMART" id="SM00903">
    <property type="entry name" value="Flavin_Reduct"/>
    <property type="match status" value="1"/>
</dbReference>
<dbReference type="SUPFAM" id="SSF50475">
    <property type="entry name" value="FMN-binding split barrel"/>
    <property type="match status" value="1"/>
</dbReference>
<dbReference type="InterPro" id="IPR012349">
    <property type="entry name" value="Split_barrel_FMN-bd"/>
</dbReference>
<feature type="compositionally biased region" description="Basic and acidic residues" evidence="3">
    <location>
        <begin position="51"/>
        <end position="66"/>
    </location>
</feature>
<reference evidence="5 6" key="1">
    <citation type="journal article" date="2004" name="Proc. Natl. Acad. Sci. U.S.A.">
        <title>The complete genomic sequence of Nocardia farcinica IFM 10152.</title>
        <authorList>
            <person name="Ishikawa J."/>
            <person name="Yamashita A."/>
            <person name="Mikami Y."/>
            <person name="Hoshino Y."/>
            <person name="Kurita H."/>
            <person name="Hotta K."/>
            <person name="Shiba T."/>
            <person name="Hattori M."/>
        </authorList>
    </citation>
    <scope>NUCLEOTIDE SEQUENCE [LARGE SCALE GENOMIC DNA]</scope>
    <source>
        <strain evidence="5 6">IFM 10152</strain>
    </source>
</reference>
<dbReference type="KEGG" id="nfa:NFA_25550"/>
<evidence type="ECO:0000313" key="6">
    <source>
        <dbReference type="Proteomes" id="UP000006820"/>
    </source>
</evidence>
<proteinExistence type="inferred from homology"/>
<dbReference type="PANTHER" id="PTHR30466:SF15">
    <property type="entry name" value="POSSIBLE OXIDOREDUCTASE"/>
    <property type="match status" value="1"/>
</dbReference>
<sequence>MSSRGGPDQRLWQSLPSPPIRSASVRWTGRPSVGPRDGAHGSPPTVARATRGRDRRDGYARPRRDEGEEGTVVVARQGVEEAFDAVVAAADYPVWVVTTVADGVRAGCLVGFGTQVSIEPRRFLVGLSKKNHTYRVAADAEYLAVHLLASGQQALARLFATESGDTVDKFAHCAWTPGPHEVPVLTGASGWFAGRILERHDFGDHCGLLLEPLAGRAPVAGPALRYDRVAGLRPGHEA</sequence>
<organism evidence="5 6">
    <name type="scientific">Nocardia farcinica (strain IFM 10152)</name>
    <dbReference type="NCBI Taxonomy" id="247156"/>
    <lineage>
        <taxon>Bacteria</taxon>
        <taxon>Bacillati</taxon>
        <taxon>Actinomycetota</taxon>
        <taxon>Actinomycetes</taxon>
        <taxon>Mycobacteriales</taxon>
        <taxon>Nocardiaceae</taxon>
        <taxon>Nocardia</taxon>
    </lineage>
</organism>
<dbReference type="HOGENOM" id="CLU_059021_0_1_11"/>
<dbReference type="InterPro" id="IPR002563">
    <property type="entry name" value="Flavin_Rdtase-like_dom"/>
</dbReference>
<accession>Q5YWN9</accession>
<dbReference type="Pfam" id="PF01613">
    <property type="entry name" value="Flavin_Reduct"/>
    <property type="match status" value="1"/>
</dbReference>
<evidence type="ECO:0000313" key="5">
    <source>
        <dbReference type="EMBL" id="BAD57402.1"/>
    </source>
</evidence>
<dbReference type="GO" id="GO:0010181">
    <property type="term" value="F:FMN binding"/>
    <property type="evidence" value="ECO:0007669"/>
    <property type="project" value="InterPro"/>
</dbReference>
<dbReference type="PANTHER" id="PTHR30466">
    <property type="entry name" value="FLAVIN REDUCTASE"/>
    <property type="match status" value="1"/>
</dbReference>
<dbReference type="eggNOG" id="COG1853">
    <property type="taxonomic scope" value="Bacteria"/>
</dbReference>